<accession>A0A1J4P450</accession>
<comment type="caution">
    <text evidence="10">The sequence shown here is derived from an EMBL/GenBank/DDBJ whole genome shotgun (WGS) entry which is preliminary data.</text>
</comment>
<dbReference type="PANTHER" id="PTHR30521:SF0">
    <property type="entry name" value="DYP-TYPE PEROXIDASE FAMILY PROTEIN"/>
    <property type="match status" value="1"/>
</dbReference>
<evidence type="ECO:0000259" key="8">
    <source>
        <dbReference type="Pfam" id="PF04261"/>
    </source>
</evidence>
<keyword evidence="2 10" id="KW-0575">Peroxidase</keyword>
<keyword evidence="11" id="KW-1185">Reference proteome</keyword>
<dbReference type="InterPro" id="IPR006314">
    <property type="entry name" value="Dyp_peroxidase"/>
</dbReference>
<dbReference type="InterPro" id="IPR011008">
    <property type="entry name" value="Dimeric_a/b-barrel"/>
</dbReference>
<proteinExistence type="inferred from homology"/>
<dbReference type="NCBIfam" id="TIGR01413">
    <property type="entry name" value="Dyp_perox_fam"/>
    <property type="match status" value="1"/>
</dbReference>
<comment type="similarity">
    <text evidence="6">Belongs to the DyP-type peroxidase family.</text>
</comment>
<keyword evidence="3" id="KW-0479">Metal-binding</keyword>
<dbReference type="STRING" id="1428628.WN71_007035"/>
<dbReference type="GO" id="GO:0020037">
    <property type="term" value="F:heme binding"/>
    <property type="evidence" value="ECO:0007669"/>
    <property type="project" value="InterPro"/>
</dbReference>
<dbReference type="SUPFAM" id="SSF54909">
    <property type="entry name" value="Dimeric alpha+beta barrel"/>
    <property type="match status" value="1"/>
</dbReference>
<evidence type="ECO:0000259" key="9">
    <source>
        <dbReference type="Pfam" id="PF20628"/>
    </source>
</evidence>
<dbReference type="GO" id="GO:0046872">
    <property type="term" value="F:metal ion binding"/>
    <property type="evidence" value="ECO:0007669"/>
    <property type="project" value="UniProtKB-KW"/>
</dbReference>
<reference evidence="10" key="1">
    <citation type="submission" date="2016-10" db="EMBL/GenBank/DDBJ databases">
        <title>Genome sequence of Streptomyces mangrovisoli MUSC 149.</title>
        <authorList>
            <person name="Lee L.-H."/>
            <person name="Ser H.-L."/>
        </authorList>
    </citation>
    <scope>NUCLEOTIDE SEQUENCE [LARGE SCALE GENOMIC DNA]</scope>
    <source>
        <strain evidence="10">MUSC 149</strain>
    </source>
</reference>
<evidence type="ECO:0000256" key="5">
    <source>
        <dbReference type="ARBA" id="ARBA00023004"/>
    </source>
</evidence>
<comment type="cofactor">
    <cofactor evidence="1">
        <name>heme b</name>
        <dbReference type="ChEBI" id="CHEBI:60344"/>
    </cofactor>
</comment>
<evidence type="ECO:0000256" key="3">
    <source>
        <dbReference type="ARBA" id="ARBA00022723"/>
    </source>
</evidence>
<dbReference type="GO" id="GO:0004601">
    <property type="term" value="F:peroxidase activity"/>
    <property type="evidence" value="ECO:0007669"/>
    <property type="project" value="UniProtKB-KW"/>
</dbReference>
<dbReference type="InterPro" id="IPR048327">
    <property type="entry name" value="Dyp_perox_N"/>
</dbReference>
<dbReference type="AlphaFoldDB" id="A0A1J4P450"/>
<dbReference type="Proteomes" id="UP000034196">
    <property type="component" value="Unassembled WGS sequence"/>
</dbReference>
<gene>
    <name evidence="10" type="ORF">WN71_007035</name>
</gene>
<evidence type="ECO:0000256" key="6">
    <source>
        <dbReference type="ARBA" id="ARBA00025737"/>
    </source>
</evidence>
<keyword evidence="4" id="KW-0560">Oxidoreductase</keyword>
<evidence type="ECO:0000256" key="4">
    <source>
        <dbReference type="ARBA" id="ARBA00023002"/>
    </source>
</evidence>
<dbReference type="RefSeq" id="WP_046585140.1">
    <property type="nucleotide sequence ID" value="NZ_LAVA02000015.1"/>
</dbReference>
<keyword evidence="5" id="KW-0408">Iron</keyword>
<dbReference type="Pfam" id="PF04261">
    <property type="entry name" value="Dyp_perox_N"/>
    <property type="match status" value="1"/>
</dbReference>
<evidence type="ECO:0000256" key="1">
    <source>
        <dbReference type="ARBA" id="ARBA00001970"/>
    </source>
</evidence>
<dbReference type="EMBL" id="LAVA02000015">
    <property type="protein sequence ID" value="OIJ68540.1"/>
    <property type="molecule type" value="Genomic_DNA"/>
</dbReference>
<evidence type="ECO:0000313" key="10">
    <source>
        <dbReference type="EMBL" id="OIJ68540.1"/>
    </source>
</evidence>
<feature type="region of interest" description="Disordered" evidence="7">
    <location>
        <begin position="307"/>
        <end position="360"/>
    </location>
</feature>
<name>A0A1J4P450_9ACTN</name>
<evidence type="ECO:0000256" key="7">
    <source>
        <dbReference type="SAM" id="MobiDB-lite"/>
    </source>
</evidence>
<dbReference type="PANTHER" id="PTHR30521">
    <property type="entry name" value="DEFERROCHELATASE/PEROXIDASE"/>
    <property type="match status" value="1"/>
</dbReference>
<sequence length="360" mass="38463">MAEDAPAPNPQPVLSPLTNASIFLVATIDPGGEPAVRDLLTEVGALQRAVGFRAGPDGRLSCVTGIGSEAWDRLFAGPRPAQLHPFRELNGPVHRAVSTPGDLLFHIRAARLDLCFALAAELMTRLDGAVTVRDEVHGFQYFDRRDLLGFVDGTENPVGPAAGAAVLVGDEDPDFAGGSYVVVQKYVHDLDAWNALPVEEQERIVGRTKLSDIELDDSVKPADSHVALNTVTDPDGTEHDILRDNMPFGAVGRGEFGTYFIGYARTPEVTETMLERMFLGTPDAAHDRILDFSTPLTGCLFHVPTADFLEDPPEVPDVRRESAPAFRSVGPAPEGAPASAGPSLGIGSMKESTPDEQPAP</sequence>
<evidence type="ECO:0000256" key="2">
    <source>
        <dbReference type="ARBA" id="ARBA00022559"/>
    </source>
</evidence>
<dbReference type="InterPro" id="IPR048328">
    <property type="entry name" value="Dyp_perox_C"/>
</dbReference>
<dbReference type="GO" id="GO:0005829">
    <property type="term" value="C:cytosol"/>
    <property type="evidence" value="ECO:0007669"/>
    <property type="project" value="TreeGrafter"/>
</dbReference>
<organism evidence="10 11">
    <name type="scientific">Streptomyces mangrovisoli</name>
    <dbReference type="NCBI Taxonomy" id="1428628"/>
    <lineage>
        <taxon>Bacteria</taxon>
        <taxon>Bacillati</taxon>
        <taxon>Actinomycetota</taxon>
        <taxon>Actinomycetes</taxon>
        <taxon>Kitasatosporales</taxon>
        <taxon>Streptomycetaceae</taxon>
        <taxon>Streptomyces</taxon>
    </lineage>
</organism>
<dbReference type="OrthoDB" id="3251355at2"/>
<feature type="compositionally biased region" description="Low complexity" evidence="7">
    <location>
        <begin position="328"/>
        <end position="348"/>
    </location>
</feature>
<feature type="domain" description="Dyp-type peroxidase C-terminal" evidence="9">
    <location>
        <begin position="143"/>
        <end position="307"/>
    </location>
</feature>
<dbReference type="PROSITE" id="PS51404">
    <property type="entry name" value="DYP_PEROXIDASE"/>
    <property type="match status" value="1"/>
</dbReference>
<evidence type="ECO:0000313" key="11">
    <source>
        <dbReference type="Proteomes" id="UP000034196"/>
    </source>
</evidence>
<feature type="domain" description="Dyp-type peroxidase N-terminal" evidence="8">
    <location>
        <begin position="11"/>
        <end position="140"/>
    </location>
</feature>
<dbReference type="Pfam" id="PF20628">
    <property type="entry name" value="Dyp_perox_C"/>
    <property type="match status" value="1"/>
</dbReference>
<protein>
    <submittedName>
        <fullName evidence="10">Peroxidase</fullName>
    </submittedName>
</protein>